<evidence type="ECO:0008006" key="4">
    <source>
        <dbReference type="Google" id="ProtNLM"/>
    </source>
</evidence>
<organism evidence="3">
    <name type="scientific">uncultured Desulfobacterium sp</name>
    <dbReference type="NCBI Taxonomy" id="201089"/>
    <lineage>
        <taxon>Bacteria</taxon>
        <taxon>Pseudomonadati</taxon>
        <taxon>Thermodesulfobacteriota</taxon>
        <taxon>Desulfobacteria</taxon>
        <taxon>Desulfobacterales</taxon>
        <taxon>Desulfobacteriaceae</taxon>
        <taxon>Desulfobacterium</taxon>
        <taxon>environmental samples</taxon>
    </lineage>
</organism>
<protein>
    <recommendedName>
        <fullName evidence="4">AAA family ATPase</fullName>
    </recommendedName>
</protein>
<dbReference type="Pfam" id="PF13635">
    <property type="entry name" value="DUF4143"/>
    <property type="match status" value="1"/>
</dbReference>
<gene>
    <name evidence="3" type="ORF">PITCH_A300016</name>
</gene>
<dbReference type="SUPFAM" id="SSF52540">
    <property type="entry name" value="P-loop containing nucleoside triphosphate hydrolases"/>
    <property type="match status" value="1"/>
</dbReference>
<dbReference type="Gene3D" id="3.40.50.300">
    <property type="entry name" value="P-loop containing nucleotide triphosphate hydrolases"/>
    <property type="match status" value="1"/>
</dbReference>
<dbReference type="EMBL" id="OJIN01000171">
    <property type="protein sequence ID" value="SPD74713.1"/>
    <property type="molecule type" value="Genomic_DNA"/>
</dbReference>
<evidence type="ECO:0000259" key="1">
    <source>
        <dbReference type="Pfam" id="PF13173"/>
    </source>
</evidence>
<dbReference type="InterPro" id="IPR027417">
    <property type="entry name" value="P-loop_NTPase"/>
</dbReference>
<reference evidence="3" key="1">
    <citation type="submission" date="2018-01" db="EMBL/GenBank/DDBJ databases">
        <authorList>
            <person name="Regsiter A."/>
            <person name="William W."/>
        </authorList>
    </citation>
    <scope>NUCLEOTIDE SEQUENCE</scope>
    <source>
        <strain evidence="3">TRIP AH-1</strain>
    </source>
</reference>
<feature type="domain" description="DUF4143" evidence="2">
    <location>
        <begin position="196"/>
        <end position="353"/>
    </location>
</feature>
<dbReference type="InterPro" id="IPR025420">
    <property type="entry name" value="DUF4143"/>
</dbReference>
<evidence type="ECO:0000313" key="3">
    <source>
        <dbReference type="EMBL" id="SPD74713.1"/>
    </source>
</evidence>
<name>A0A445MZ60_9BACT</name>
<evidence type="ECO:0000259" key="2">
    <source>
        <dbReference type="Pfam" id="PF13635"/>
    </source>
</evidence>
<dbReference type="AlphaFoldDB" id="A0A445MZ60"/>
<accession>A0A445MZ60</accession>
<dbReference type="InterPro" id="IPR041682">
    <property type="entry name" value="AAA_14"/>
</dbReference>
<feature type="domain" description="AAA" evidence="1">
    <location>
        <begin position="22"/>
        <end position="140"/>
    </location>
</feature>
<sequence length="396" mass="44611">MYKRPCFNILLARLTEQRRFLQVLAGPRQCGKTTLARQIMEEYPGETHYASADEPALKSRTWIEQQWDNTRLMIGGGKKNRRGLLILDEIQKIPGWSEAVKYLWDQDTAKKLELHVLILGSSSLLVQQGLTESLAGRFETTPATHWLLPEMRDAFGWDLEKFLYYGGYPGAVTLTEDRKRWARYIHDSLIETTVSRDVLLMTRVDKPALLRRLFDLGCHYSGQILSYQKMLGQLQDAGNTVTLAHYLQLLHGAGLIVGLPKYAGGAARQRGSSPKLIVLNNAFLTASSPLNFHEARRNPEFWGRIVESAVGSALVNGTEGTDIKVYYWAGRNREVDFVLSRGKQLTAIEVKSGAQKTTLPGMDYFSKEFTVSRKLLIGAQGMPLADFFNLNPQALM</sequence>
<dbReference type="PANTHER" id="PTHR43566">
    <property type="entry name" value="CONSERVED PROTEIN"/>
    <property type="match status" value="1"/>
</dbReference>
<dbReference type="Pfam" id="PF13173">
    <property type="entry name" value="AAA_14"/>
    <property type="match status" value="1"/>
</dbReference>
<proteinExistence type="predicted"/>
<dbReference type="PANTHER" id="PTHR43566:SF1">
    <property type="entry name" value="AAA+ ATPASE DOMAIN-CONTAINING PROTEIN"/>
    <property type="match status" value="1"/>
</dbReference>